<dbReference type="EMBL" id="AONQ01000037">
    <property type="protein sequence ID" value="EME69309.1"/>
    <property type="molecule type" value="Genomic_DNA"/>
</dbReference>
<dbReference type="InterPro" id="IPR012337">
    <property type="entry name" value="RNaseH-like_sf"/>
</dbReference>
<dbReference type="SMART" id="SM00479">
    <property type="entry name" value="EXOIII"/>
    <property type="match status" value="1"/>
</dbReference>
<dbReference type="GO" id="GO:0006259">
    <property type="term" value="P:DNA metabolic process"/>
    <property type="evidence" value="ECO:0007669"/>
    <property type="project" value="UniProtKB-ARBA"/>
</dbReference>
<dbReference type="eggNOG" id="COG5018">
    <property type="taxonomic scope" value="Bacteria"/>
</dbReference>
<dbReference type="Proteomes" id="UP000011744">
    <property type="component" value="Unassembled WGS sequence"/>
</dbReference>
<sequence>MSLDTIRAVETLSFPPMRFSDDPEFVVFDTEWTAWEGSMARDWSGPGEYRELVQVGAVKLDALTLEETDRLELMVRPRFNPVLSDYFKDLTGIKQSRVDREGLDLPEALDRFATFMTPEGWGASNGGDDVIMRENAELYGLEFPLANATFTNLRPILVERTGIPRPRLVTGQLDSVLGFTCDLAAHDALADARKLAEALRVLRGRGQI</sequence>
<dbReference type="Pfam" id="PF00929">
    <property type="entry name" value="RNase_T"/>
    <property type="match status" value="1"/>
</dbReference>
<dbReference type="InterPro" id="IPR013520">
    <property type="entry name" value="Ribonucl_H"/>
</dbReference>
<evidence type="ECO:0000259" key="1">
    <source>
        <dbReference type="SMART" id="SM00479"/>
    </source>
</evidence>
<dbReference type="Gene3D" id="3.30.420.10">
    <property type="entry name" value="Ribonuclease H-like superfamily/Ribonuclease H"/>
    <property type="match status" value="1"/>
</dbReference>
<dbReference type="InterPro" id="IPR036397">
    <property type="entry name" value="RNaseH_sf"/>
</dbReference>
<evidence type="ECO:0000313" key="3">
    <source>
        <dbReference type="Proteomes" id="UP000011744"/>
    </source>
</evidence>
<dbReference type="STRING" id="1244869.H261_13875"/>
<organism evidence="2 3">
    <name type="scientific">Paramagnetospirillum caucaseum</name>
    <dbReference type="NCBI Taxonomy" id="1244869"/>
    <lineage>
        <taxon>Bacteria</taxon>
        <taxon>Pseudomonadati</taxon>
        <taxon>Pseudomonadota</taxon>
        <taxon>Alphaproteobacteria</taxon>
        <taxon>Rhodospirillales</taxon>
        <taxon>Magnetospirillaceae</taxon>
        <taxon>Paramagnetospirillum</taxon>
    </lineage>
</organism>
<comment type="caution">
    <text evidence="2">The sequence shown here is derived from an EMBL/GenBank/DDBJ whole genome shotgun (WGS) entry which is preliminary data.</text>
</comment>
<dbReference type="RefSeq" id="WP_008618568.1">
    <property type="nucleotide sequence ID" value="NZ_AONQ01000037.1"/>
</dbReference>
<protein>
    <submittedName>
        <fullName evidence="2">Inhibitor of the KinA pathway to sporulation</fullName>
    </submittedName>
</protein>
<proteinExistence type="predicted"/>
<dbReference type="SUPFAM" id="SSF53098">
    <property type="entry name" value="Ribonuclease H-like"/>
    <property type="match status" value="1"/>
</dbReference>
<keyword evidence="3" id="KW-1185">Reference proteome</keyword>
<evidence type="ECO:0000313" key="2">
    <source>
        <dbReference type="EMBL" id="EME69309.1"/>
    </source>
</evidence>
<dbReference type="GO" id="GO:0003676">
    <property type="term" value="F:nucleic acid binding"/>
    <property type="evidence" value="ECO:0007669"/>
    <property type="project" value="InterPro"/>
</dbReference>
<dbReference type="AlphaFoldDB" id="M3A9X3"/>
<name>M3A9X3_9PROT</name>
<feature type="domain" description="Exonuclease" evidence="1">
    <location>
        <begin position="24"/>
        <end position="208"/>
    </location>
</feature>
<dbReference type="InterPro" id="IPR051274">
    <property type="entry name" value="3-5_Exoribonuclease"/>
</dbReference>
<gene>
    <name evidence="2" type="ORF">H261_13875</name>
</gene>
<dbReference type="PATRIC" id="fig|1244869.3.peg.2796"/>
<dbReference type="GO" id="GO:0004527">
    <property type="term" value="F:exonuclease activity"/>
    <property type="evidence" value="ECO:0007669"/>
    <property type="project" value="UniProtKB-ARBA"/>
</dbReference>
<dbReference type="OrthoDB" id="7362525at2"/>
<dbReference type="PANTHER" id="PTHR23044">
    <property type="entry name" value="3'-5' EXONUCLEASE ERI1-RELATED"/>
    <property type="match status" value="1"/>
</dbReference>
<dbReference type="PANTHER" id="PTHR23044:SF61">
    <property type="entry name" value="3'-5' EXORIBONUCLEASE 1-RELATED"/>
    <property type="match status" value="1"/>
</dbReference>
<accession>M3A9X3</accession>
<reference evidence="2 3" key="1">
    <citation type="journal article" date="2014" name="Genome Announc.">
        <title>Draft Genome Sequence of Magnetospirillum sp. Strain SO-1, a Freshwater Magnetotactic Bacterium Isolated from the Ol'khovka River, Russia.</title>
        <authorList>
            <person name="Grouzdev D.S."/>
            <person name="Dziuba M.V."/>
            <person name="Sukhacheva M.S."/>
            <person name="Mardanov A.V."/>
            <person name="Beletskiy A.V."/>
            <person name="Kuznetsov B.B."/>
            <person name="Skryabin K.G."/>
        </authorList>
    </citation>
    <scope>NUCLEOTIDE SEQUENCE [LARGE SCALE GENOMIC DNA]</scope>
    <source>
        <strain evidence="2 3">SO-1</strain>
    </source>
</reference>